<dbReference type="EMBL" id="DWWI01000102">
    <property type="protein sequence ID" value="HJC42985.1"/>
    <property type="molecule type" value="Genomic_DNA"/>
</dbReference>
<name>A0A9D2P2M9_9FIRM</name>
<sequence>MSDIRWQNCYQRYERPGNAALAIMRDITYNIPHGKNCNSLARSFPMAELAV</sequence>
<proteinExistence type="predicted"/>
<accession>A0A9D2P2M9</accession>
<evidence type="ECO:0000313" key="1">
    <source>
        <dbReference type="EMBL" id="HJC42985.1"/>
    </source>
</evidence>
<reference evidence="1" key="1">
    <citation type="journal article" date="2021" name="PeerJ">
        <title>Extensive microbial diversity within the chicken gut microbiome revealed by metagenomics and culture.</title>
        <authorList>
            <person name="Gilroy R."/>
            <person name="Ravi A."/>
            <person name="Getino M."/>
            <person name="Pursley I."/>
            <person name="Horton D.L."/>
            <person name="Alikhan N.F."/>
            <person name="Baker D."/>
            <person name="Gharbi K."/>
            <person name="Hall N."/>
            <person name="Watson M."/>
            <person name="Adriaenssens E.M."/>
            <person name="Foster-Nyarko E."/>
            <person name="Jarju S."/>
            <person name="Secka A."/>
            <person name="Antonio M."/>
            <person name="Oren A."/>
            <person name="Chaudhuri R.R."/>
            <person name="La Ragione R."/>
            <person name="Hildebrand F."/>
            <person name="Pallen M.J."/>
        </authorList>
    </citation>
    <scope>NUCLEOTIDE SEQUENCE</scope>
    <source>
        <strain evidence="1">CHK165-2605</strain>
    </source>
</reference>
<reference evidence="1" key="2">
    <citation type="submission" date="2021-04" db="EMBL/GenBank/DDBJ databases">
        <authorList>
            <person name="Gilroy R."/>
        </authorList>
    </citation>
    <scope>NUCLEOTIDE SEQUENCE</scope>
    <source>
        <strain evidence="1">CHK165-2605</strain>
    </source>
</reference>
<evidence type="ECO:0000313" key="2">
    <source>
        <dbReference type="Proteomes" id="UP000823895"/>
    </source>
</evidence>
<protein>
    <submittedName>
        <fullName evidence="1">Uncharacterized protein</fullName>
    </submittedName>
</protein>
<dbReference type="Proteomes" id="UP000823895">
    <property type="component" value="Unassembled WGS sequence"/>
</dbReference>
<dbReference type="AlphaFoldDB" id="A0A9D2P2M9"/>
<gene>
    <name evidence="1" type="ORF">H9756_04780</name>
</gene>
<organism evidence="1 2">
    <name type="scientific">Candidatus Mediterraneibacter gallistercoris</name>
    <dbReference type="NCBI Taxonomy" id="2838671"/>
    <lineage>
        <taxon>Bacteria</taxon>
        <taxon>Bacillati</taxon>
        <taxon>Bacillota</taxon>
        <taxon>Clostridia</taxon>
        <taxon>Lachnospirales</taxon>
        <taxon>Lachnospiraceae</taxon>
        <taxon>Mediterraneibacter</taxon>
    </lineage>
</organism>
<comment type="caution">
    <text evidence="1">The sequence shown here is derived from an EMBL/GenBank/DDBJ whole genome shotgun (WGS) entry which is preliminary data.</text>
</comment>